<gene>
    <name evidence="5" type="ORF">Zmor_003616</name>
</gene>
<comment type="caution">
    <text evidence="5">The sequence shown here is derived from an EMBL/GenBank/DDBJ whole genome shotgun (WGS) entry which is preliminary data.</text>
</comment>
<feature type="compositionally biased region" description="Basic and acidic residues" evidence="3">
    <location>
        <begin position="29"/>
        <end position="44"/>
    </location>
</feature>
<accession>A0AA38HPP2</accession>
<evidence type="ECO:0000313" key="6">
    <source>
        <dbReference type="Proteomes" id="UP001168821"/>
    </source>
</evidence>
<organism evidence="5 6">
    <name type="scientific">Zophobas morio</name>
    <dbReference type="NCBI Taxonomy" id="2755281"/>
    <lineage>
        <taxon>Eukaryota</taxon>
        <taxon>Metazoa</taxon>
        <taxon>Ecdysozoa</taxon>
        <taxon>Arthropoda</taxon>
        <taxon>Hexapoda</taxon>
        <taxon>Insecta</taxon>
        <taxon>Pterygota</taxon>
        <taxon>Neoptera</taxon>
        <taxon>Endopterygota</taxon>
        <taxon>Coleoptera</taxon>
        <taxon>Polyphaga</taxon>
        <taxon>Cucujiformia</taxon>
        <taxon>Tenebrionidae</taxon>
        <taxon>Zophobas</taxon>
    </lineage>
</organism>
<dbReference type="Pfam" id="PF00098">
    <property type="entry name" value="zf-CCHC"/>
    <property type="match status" value="2"/>
</dbReference>
<dbReference type="InterPro" id="IPR001878">
    <property type="entry name" value="Znf_CCHC"/>
</dbReference>
<keyword evidence="1" id="KW-0862">Zinc</keyword>
<dbReference type="GO" id="GO:0003676">
    <property type="term" value="F:nucleic acid binding"/>
    <property type="evidence" value="ECO:0007669"/>
    <property type="project" value="InterPro"/>
</dbReference>
<dbReference type="GO" id="GO:0008270">
    <property type="term" value="F:zinc ion binding"/>
    <property type="evidence" value="ECO:0007669"/>
    <property type="project" value="UniProtKB-KW"/>
</dbReference>
<evidence type="ECO:0000256" key="1">
    <source>
        <dbReference type="PROSITE-ProRule" id="PRU00047"/>
    </source>
</evidence>
<sequence length="624" mass="71539">MRDRSVSWTVRRASAQSETDVRGLISKCGEGDSDKVNAPKDREQTRKKRKTLGSPQAQTVEQNYSDKSLAKIGKGIKDLVTFSQKNNNVHKEIKKIAAELEGQMRNYERESAHERERYLEIQEEFEQYKNEQEIRCKELKETMESIKTEKNQETKGVQTEEERGTEMKRQAIWQEIIAEVEGELNDTQLSQLLKKSWPESIYKKCKIKKGPLFGEKNEDIIIIRQKGDLETNEMVRRAVKDIPLLGEFIKEREDKIERPICYITDHRPMSEEGMPGEGHTRYTYVVTVENVTSLEGIGNWCKSLERVTEIMDSNGRKNVECITYNTKSEDMARKLLERLLRKRDTDVQAVVYNKGRDRLTSSKKRFREDDQPFWEVGQNRKEETILVKPLKQEGAPSYAELLKIMKEKVKVDEIQVNGVSRTKDGAIQIRIRGHEEAARTTFKNTLKEKMAGCADMEETKKMKTILLLDIDAATDLNEIASTVAKETGIQTAGTLTAGIQLASKENIRGRKHAFVILGVREAEALINKKRIGEGWNRWRVKEIFTLPRCFRCKKIGHTAKECVETGGEVCHNCGEMGHMMKNCKNGQACYLCKCAGHRTESVKCPKYKKTIQDRQQMGAVFGGL</sequence>
<evidence type="ECO:0000313" key="5">
    <source>
        <dbReference type="EMBL" id="KAJ3640307.1"/>
    </source>
</evidence>
<protein>
    <recommendedName>
        <fullName evidence="4">CCHC-type domain-containing protein</fullName>
    </recommendedName>
</protein>
<dbReference type="SUPFAM" id="SSF57756">
    <property type="entry name" value="Retrovirus zinc finger-like domains"/>
    <property type="match status" value="1"/>
</dbReference>
<dbReference type="Gene3D" id="4.10.60.10">
    <property type="entry name" value="Zinc finger, CCHC-type"/>
    <property type="match status" value="1"/>
</dbReference>
<dbReference type="PROSITE" id="PS50158">
    <property type="entry name" value="ZF_CCHC"/>
    <property type="match status" value="2"/>
</dbReference>
<feature type="domain" description="CCHC-type" evidence="4">
    <location>
        <begin position="548"/>
        <end position="562"/>
    </location>
</feature>
<evidence type="ECO:0000256" key="3">
    <source>
        <dbReference type="SAM" id="MobiDB-lite"/>
    </source>
</evidence>
<dbReference type="EMBL" id="JALNTZ010000010">
    <property type="protein sequence ID" value="KAJ3640307.1"/>
    <property type="molecule type" value="Genomic_DNA"/>
</dbReference>
<keyword evidence="2" id="KW-0175">Coiled coil</keyword>
<dbReference type="Proteomes" id="UP001168821">
    <property type="component" value="Unassembled WGS sequence"/>
</dbReference>
<keyword evidence="1" id="KW-0479">Metal-binding</keyword>
<name>A0AA38HPP2_9CUCU</name>
<feature type="coiled-coil region" evidence="2">
    <location>
        <begin position="90"/>
        <end position="149"/>
    </location>
</feature>
<keyword evidence="6" id="KW-1185">Reference proteome</keyword>
<keyword evidence="1" id="KW-0863">Zinc-finger</keyword>
<dbReference type="InterPro" id="IPR036875">
    <property type="entry name" value="Znf_CCHC_sf"/>
</dbReference>
<feature type="domain" description="CCHC-type" evidence="4">
    <location>
        <begin position="570"/>
        <end position="585"/>
    </location>
</feature>
<proteinExistence type="predicted"/>
<dbReference type="SMART" id="SM00343">
    <property type="entry name" value="ZnF_C2HC"/>
    <property type="match status" value="3"/>
</dbReference>
<dbReference type="AlphaFoldDB" id="A0AA38HPP2"/>
<evidence type="ECO:0000256" key="2">
    <source>
        <dbReference type="SAM" id="Coils"/>
    </source>
</evidence>
<evidence type="ECO:0000259" key="4">
    <source>
        <dbReference type="PROSITE" id="PS50158"/>
    </source>
</evidence>
<feature type="region of interest" description="Disordered" evidence="3">
    <location>
        <begin position="1"/>
        <end position="60"/>
    </location>
</feature>
<reference evidence="5" key="1">
    <citation type="journal article" date="2023" name="G3 (Bethesda)">
        <title>Whole genome assemblies of Zophobas morio and Tenebrio molitor.</title>
        <authorList>
            <person name="Kaur S."/>
            <person name="Stinson S.A."/>
            <person name="diCenzo G.C."/>
        </authorList>
    </citation>
    <scope>NUCLEOTIDE SEQUENCE</scope>
    <source>
        <strain evidence="5">QUZm001</strain>
    </source>
</reference>